<feature type="region of interest" description="Disordered" evidence="1">
    <location>
        <begin position="221"/>
        <end position="250"/>
    </location>
</feature>
<evidence type="ECO:0000256" key="1">
    <source>
        <dbReference type="SAM" id="MobiDB-lite"/>
    </source>
</evidence>
<feature type="compositionally biased region" description="Basic and acidic residues" evidence="1">
    <location>
        <begin position="145"/>
        <end position="157"/>
    </location>
</feature>
<dbReference type="GeneID" id="3294294"/>
<keyword evidence="4" id="KW-1185">Reference proteome</keyword>
<feature type="compositionally biased region" description="Basic and acidic residues" evidence="1">
    <location>
        <begin position="235"/>
        <end position="250"/>
    </location>
</feature>
<dbReference type="EMBL" id="AY939844">
    <property type="protein sequence ID" value="AAX44590.1"/>
    <property type="molecule type" value="Genomic_DNA"/>
</dbReference>
<reference evidence="3 5" key="2">
    <citation type="submission" date="2009-10" db="EMBL/GenBank/DDBJ databases">
        <title>The Genome Sequence of Prochlorococcus phage P-SSM2.</title>
        <authorList>
            <consortium name="The Broad Institute Genome Sequencing Platform"/>
            <person name="Henn M.R."/>
            <person name="Sullivan M.S."/>
            <person name="Osburne M.S."/>
            <person name="Levin J."/>
            <person name="Malboeuf C."/>
            <person name="Casali M."/>
            <person name="Russ C."/>
            <person name="Lennon N."/>
            <person name="Chapman S.B."/>
            <person name="Erlich R."/>
            <person name="Young S.K."/>
            <person name="Koehrsen M."/>
            <person name="Yandava C."/>
            <person name="Zeng Q."/>
            <person name="Alvarado L."/>
            <person name="Anderson S."/>
            <person name="Berlin A."/>
            <person name="Borenstein D."/>
            <person name="Chen Z."/>
            <person name="Engels R."/>
            <person name="Freedman E."/>
            <person name="Gellesch M."/>
            <person name="Goldberg J."/>
            <person name="Green L."/>
            <person name="Griggs A."/>
            <person name="Gujja S."/>
            <person name="Heilman E.R."/>
            <person name="Heiman D."/>
            <person name="Hepburn T."/>
            <person name="Howarth C."/>
            <person name="Jen D."/>
            <person name="Larson L."/>
            <person name="Lewis B."/>
            <person name="Mehta T."/>
            <person name="Park D."/>
            <person name="Pearson M."/>
            <person name="Richards J."/>
            <person name="Rizzolo K."/>
            <person name="Roberts A."/>
            <person name="Ryan E."/>
            <person name="Saif S."/>
            <person name="Shea T."/>
            <person name="Shenoy N."/>
            <person name="Sisk P."/>
            <person name="Stolte C."/>
            <person name="Sykes S."/>
            <person name="Walk T."/>
            <person name="White J."/>
            <person name="Yu Q."/>
            <person name="Coleman M.L."/>
            <person name="Huang K.H."/>
            <person name="Weigele P.R."/>
            <person name="DeFrancesco A.S."/>
            <person name="Kern S.E."/>
            <person name="Thompson L.R."/>
            <person name="Fu R."/>
            <person name="Hombeck B."/>
            <person name="Chisholm S.W."/>
            <person name="Haas B."/>
            <person name="Nusbaum C."/>
            <person name="Birren B."/>
        </authorList>
    </citation>
    <scope>NUCLEOTIDE SEQUENCE [LARGE SCALE GENOMIC DNA]</scope>
    <source>
        <strain evidence="3">P-SSM2</strain>
    </source>
</reference>
<gene>
    <name evidence="3" type="ORF">PCMG_00216</name>
    <name evidence="2" type="ORF">PSSM2_213</name>
</gene>
<name>Q58ME2_BPPRM</name>
<sequence>MKTYQQFNESIGKALVKLGSVGLRKLPKYLPKFKSTIKNLSKPKFEKTLLKKIGSGSEQTRETAKNLLAKSQVSNPKNSGFTSTVKPLGSSTASRVDTATKDLQFQGNLKGAEYKPRLGGKGDKGPLGPVIGSRGKGNKALRRSGQSDKITDYEGTGRKPTPMFRKTEKEMGTLYQKHEVTLDPSNPKPEPHKWKAGDIYMQSVNIKQSKAHSRAIRNQLKDRQRKLSNVKNKTPKSEIERMRKRLESGN</sequence>
<proteinExistence type="predicted"/>
<feature type="compositionally biased region" description="Polar residues" evidence="1">
    <location>
        <begin position="69"/>
        <end position="107"/>
    </location>
</feature>
<dbReference type="Proteomes" id="UP000013923">
    <property type="component" value="Genome"/>
</dbReference>
<dbReference type="Proteomes" id="UP000000991">
    <property type="component" value="Segment"/>
</dbReference>
<accession>Q58ME2</accession>
<organism evidence="2 4">
    <name type="scientific">Prochlorococcus phage P-SSM2</name>
    <dbReference type="NCBI Taxonomy" id="268746"/>
    <lineage>
        <taxon>Viruses</taxon>
        <taxon>Duplodnaviria</taxon>
        <taxon>Heunggongvirae</taxon>
        <taxon>Uroviricota</taxon>
        <taxon>Caudoviricetes</taxon>
        <taxon>Pantevenvirales</taxon>
        <taxon>Kyanoviridae</taxon>
        <taxon>Salacisavirus</taxon>
        <taxon>Salacisavirus pssm2</taxon>
    </lineage>
</organism>
<evidence type="ECO:0000313" key="5">
    <source>
        <dbReference type="Proteomes" id="UP000013923"/>
    </source>
</evidence>
<evidence type="ECO:0000313" key="4">
    <source>
        <dbReference type="Proteomes" id="UP000000991"/>
    </source>
</evidence>
<reference evidence="2 4" key="3">
    <citation type="journal article" date="2010" name="Environ. Microbiol.">
        <title>Genomic analysis of oceanic cyanobacterial myoviruses compared with T4-like myoviruses from diverse hosts and environments.</title>
        <authorList>
            <person name="Sullivan M.B."/>
            <person name="Huang K.H."/>
            <person name="Ignacio-Espinoza J.C."/>
            <person name="Berlin A.M."/>
            <person name="Kelly L."/>
            <person name="Weigele P.R."/>
            <person name="DeFrancesco A.S."/>
            <person name="Kern S.E."/>
            <person name="Thompson L.R."/>
            <person name="Young S."/>
            <person name="Yandava C."/>
            <person name="Fu R."/>
            <person name="Krastins B."/>
            <person name="Chase M."/>
            <person name="Sarracino D."/>
            <person name="Osburne M.S."/>
            <person name="Henn M.R."/>
            <person name="Chisholm S.W."/>
        </authorList>
    </citation>
    <scope>NUCLEOTIDE SEQUENCE [LARGE SCALE GENOMIC DNA]</scope>
</reference>
<dbReference type="RefSeq" id="YP_214444.1">
    <property type="nucleotide sequence ID" value="NC_006883.2"/>
</dbReference>
<reference evidence="2 4" key="1">
    <citation type="journal article" date="2005" name="PLoS Biol.">
        <title>Three Prochlorococcus cyanophage genomes: signature features and ecological interpretations.</title>
        <authorList>
            <person name="Sullivan M.B."/>
            <person name="Coleman M.L."/>
            <person name="Weigele P."/>
            <person name="Rohwer F."/>
            <person name="Chisholm S.W."/>
        </authorList>
    </citation>
    <scope>NUCLEOTIDE SEQUENCE</scope>
</reference>
<protein>
    <submittedName>
        <fullName evidence="2">Uncharacterized protein</fullName>
    </submittedName>
</protein>
<evidence type="ECO:0000313" key="2">
    <source>
        <dbReference type="EMBL" id="AAX44590.1"/>
    </source>
</evidence>
<dbReference type="EMBL" id="GU071092">
    <property type="protein sequence ID" value="ACY76092.1"/>
    <property type="molecule type" value="Genomic_DNA"/>
</dbReference>
<feature type="compositionally biased region" description="Basic and acidic residues" evidence="1">
    <location>
        <begin position="112"/>
        <end position="124"/>
    </location>
</feature>
<feature type="region of interest" description="Disordered" evidence="1">
    <location>
        <begin position="68"/>
        <end position="166"/>
    </location>
</feature>
<dbReference type="KEGG" id="vg:3294294"/>
<evidence type="ECO:0000313" key="3">
    <source>
        <dbReference type="EMBL" id="ACY76092.1"/>
    </source>
</evidence>
<organismHost>
    <name type="scientific">Prochlorococcus</name>
    <dbReference type="NCBI Taxonomy" id="1218"/>
</organismHost>